<dbReference type="Proteomes" id="UP000584587">
    <property type="component" value="Unassembled WGS sequence"/>
</dbReference>
<evidence type="ECO:0000313" key="2">
    <source>
        <dbReference type="EMBL" id="NKE38688.1"/>
    </source>
</evidence>
<comment type="caution">
    <text evidence="2">The sequence shown here is derived from an EMBL/GenBank/DDBJ whole genome shotgun (WGS) entry which is preliminary data.</text>
</comment>
<dbReference type="GO" id="GO:0003677">
    <property type="term" value="F:DNA binding"/>
    <property type="evidence" value="ECO:0007669"/>
    <property type="project" value="InterPro"/>
</dbReference>
<dbReference type="EMBL" id="JAAVVK010000002">
    <property type="protein sequence ID" value="NKE38688.1"/>
    <property type="molecule type" value="Genomic_DNA"/>
</dbReference>
<protein>
    <submittedName>
        <fullName evidence="2">Helix-turn-helix transcriptional regulator</fullName>
    </submittedName>
</protein>
<proteinExistence type="predicted"/>
<gene>
    <name evidence="2" type="ORF">HER12_02825</name>
</gene>
<accession>A0A846UDX2</accession>
<feature type="domain" description="HTH cro/C1-type" evidence="1">
    <location>
        <begin position="7"/>
        <end position="61"/>
    </location>
</feature>
<dbReference type="RefSeq" id="WP_168105159.1">
    <property type="nucleotide sequence ID" value="NZ_CP051215.1"/>
</dbReference>
<reference evidence="2 3" key="1">
    <citation type="submission" date="2020-04" db="EMBL/GenBank/DDBJ databases">
        <title>Complete genome sequence of Spiroplasma platyhelix ATCC 51748, an insect isolate.</title>
        <authorList>
            <person name="Green E.A."/>
            <person name="Klassen J.L."/>
        </authorList>
    </citation>
    <scope>NUCLEOTIDE SEQUENCE [LARGE SCALE GENOMIC DNA]</scope>
    <source>
        <strain evidence="2 3">PALS-1</strain>
    </source>
</reference>
<dbReference type="AlphaFoldDB" id="A0A846UDX2"/>
<evidence type="ECO:0000313" key="3">
    <source>
        <dbReference type="Proteomes" id="UP000584587"/>
    </source>
</evidence>
<dbReference type="Pfam" id="PF01381">
    <property type="entry name" value="HTH_3"/>
    <property type="match status" value="1"/>
</dbReference>
<keyword evidence="3" id="KW-1185">Reference proteome</keyword>
<dbReference type="SMART" id="SM00530">
    <property type="entry name" value="HTH_XRE"/>
    <property type="match status" value="1"/>
</dbReference>
<dbReference type="SUPFAM" id="SSF47413">
    <property type="entry name" value="lambda repressor-like DNA-binding domains"/>
    <property type="match status" value="1"/>
</dbReference>
<dbReference type="CDD" id="cd00093">
    <property type="entry name" value="HTH_XRE"/>
    <property type="match status" value="1"/>
</dbReference>
<dbReference type="InterPro" id="IPR001387">
    <property type="entry name" value="Cro/C1-type_HTH"/>
</dbReference>
<name>A0A846UDX2_9MOLU</name>
<dbReference type="InterPro" id="IPR010982">
    <property type="entry name" value="Lambda_DNA-bd_dom_sf"/>
</dbReference>
<organism evidence="2 3">
    <name type="scientific">Spiroplasma platyhelix PALS-1</name>
    <dbReference type="NCBI Taxonomy" id="1276218"/>
    <lineage>
        <taxon>Bacteria</taxon>
        <taxon>Bacillati</taxon>
        <taxon>Mycoplasmatota</taxon>
        <taxon>Mollicutes</taxon>
        <taxon>Entomoplasmatales</taxon>
        <taxon>Spiroplasmataceae</taxon>
        <taxon>Spiroplasma</taxon>
    </lineage>
</organism>
<evidence type="ECO:0000259" key="1">
    <source>
        <dbReference type="PROSITE" id="PS50943"/>
    </source>
</evidence>
<dbReference type="Gene3D" id="1.10.260.40">
    <property type="entry name" value="lambda repressor-like DNA-binding domains"/>
    <property type="match status" value="1"/>
</dbReference>
<sequence>MSIESEIRKKRLRLGWTQVHLGEVVGVRQATISRIESNAKKTSWGLLQKILIALNVDINDVNTITNNFILKESDFDLFLKLLLANSELKTNILYNPIHCARVIIDAYNKGYLNFSNKR</sequence>
<dbReference type="PROSITE" id="PS50943">
    <property type="entry name" value="HTH_CROC1"/>
    <property type="match status" value="1"/>
</dbReference>